<evidence type="ECO:0000256" key="5">
    <source>
        <dbReference type="ARBA" id="ARBA00023242"/>
    </source>
</evidence>
<reference evidence="8" key="1">
    <citation type="submission" date="2020-11" db="EMBL/GenBank/DDBJ databases">
        <authorList>
            <person name="Tran Van P."/>
        </authorList>
    </citation>
    <scope>NUCLEOTIDE SEQUENCE</scope>
</reference>
<dbReference type="NCBIfam" id="TIGR00229">
    <property type="entry name" value="sensory_box"/>
    <property type="match status" value="1"/>
</dbReference>
<feature type="compositionally biased region" description="Low complexity" evidence="6">
    <location>
        <begin position="564"/>
        <end position="573"/>
    </location>
</feature>
<dbReference type="SMART" id="SM00086">
    <property type="entry name" value="PAC"/>
    <property type="match status" value="1"/>
</dbReference>
<evidence type="ECO:0000259" key="7">
    <source>
        <dbReference type="PROSITE" id="PS50112"/>
    </source>
</evidence>
<dbReference type="Gene3D" id="3.30.450.20">
    <property type="entry name" value="PAS domain"/>
    <property type="match status" value="2"/>
</dbReference>
<dbReference type="Pfam" id="PF00989">
    <property type="entry name" value="PAS"/>
    <property type="match status" value="1"/>
</dbReference>
<keyword evidence="5" id="KW-0539">Nucleus</keyword>
<feature type="region of interest" description="Disordered" evidence="6">
    <location>
        <begin position="545"/>
        <end position="609"/>
    </location>
</feature>
<feature type="region of interest" description="Disordered" evidence="6">
    <location>
        <begin position="78"/>
        <end position="98"/>
    </location>
</feature>
<keyword evidence="4" id="KW-0804">Transcription</keyword>
<evidence type="ECO:0000256" key="1">
    <source>
        <dbReference type="ARBA" id="ARBA00004123"/>
    </source>
</evidence>
<dbReference type="FunFam" id="3.30.450.20:FF:000003">
    <property type="entry name" value="Aryl hydrocarbon receptor nuclear translocator 2"/>
    <property type="match status" value="1"/>
</dbReference>
<dbReference type="InterPro" id="IPR000014">
    <property type="entry name" value="PAS"/>
</dbReference>
<dbReference type="SUPFAM" id="SSF55785">
    <property type="entry name" value="PYP-like sensor domain (PAS domain)"/>
    <property type="match status" value="2"/>
</dbReference>
<dbReference type="GO" id="GO:0003677">
    <property type="term" value="F:DNA binding"/>
    <property type="evidence" value="ECO:0007669"/>
    <property type="project" value="UniProtKB-KW"/>
</dbReference>
<dbReference type="EMBL" id="OE840574">
    <property type="protein sequence ID" value="CAD7591288.1"/>
    <property type="molecule type" value="Genomic_DNA"/>
</dbReference>
<dbReference type="GO" id="GO:0045944">
    <property type="term" value="P:positive regulation of transcription by RNA polymerase II"/>
    <property type="evidence" value="ECO:0007669"/>
    <property type="project" value="UniProtKB-ARBA"/>
</dbReference>
<feature type="compositionally biased region" description="Polar residues" evidence="6">
    <location>
        <begin position="480"/>
        <end position="489"/>
    </location>
</feature>
<dbReference type="InterPro" id="IPR035965">
    <property type="entry name" value="PAS-like_dom_sf"/>
</dbReference>
<feature type="compositionally biased region" description="Gly residues" evidence="6">
    <location>
        <begin position="574"/>
        <end position="586"/>
    </location>
</feature>
<accession>A0A7R9PKQ1</accession>
<feature type="domain" description="PAS" evidence="7">
    <location>
        <begin position="104"/>
        <end position="175"/>
    </location>
</feature>
<gene>
    <name evidence="8" type="ORF">TGEB3V08_LOCUS4531</name>
</gene>
<dbReference type="AlphaFoldDB" id="A0A7R9PKQ1"/>
<dbReference type="GO" id="GO:0005667">
    <property type="term" value="C:transcription regulator complex"/>
    <property type="evidence" value="ECO:0007669"/>
    <property type="project" value="InterPro"/>
</dbReference>
<feature type="compositionally biased region" description="Polar residues" evidence="6">
    <location>
        <begin position="449"/>
        <end position="470"/>
    </location>
</feature>
<dbReference type="InterPro" id="IPR001067">
    <property type="entry name" value="Nuc_translocat"/>
</dbReference>
<dbReference type="PANTHER" id="PTHR23042">
    <property type="entry name" value="CIRCADIAN PROTEIN CLOCK/ARNT/BMAL/PAS"/>
    <property type="match status" value="1"/>
</dbReference>
<name>A0A7R9PKQ1_TIMGE</name>
<dbReference type="GO" id="GO:0005634">
    <property type="term" value="C:nucleus"/>
    <property type="evidence" value="ECO:0007669"/>
    <property type="project" value="UniProtKB-SubCell"/>
</dbReference>
<keyword evidence="2" id="KW-0805">Transcription regulation</keyword>
<feature type="domain" description="PAS" evidence="7">
    <location>
        <begin position="307"/>
        <end position="358"/>
    </location>
</feature>
<dbReference type="PRINTS" id="PR00785">
    <property type="entry name" value="NCTRNSLOCATR"/>
</dbReference>
<dbReference type="GO" id="GO:0003700">
    <property type="term" value="F:DNA-binding transcription factor activity"/>
    <property type="evidence" value="ECO:0007669"/>
    <property type="project" value="InterPro"/>
</dbReference>
<dbReference type="InterPro" id="IPR050933">
    <property type="entry name" value="Circadian_TF"/>
</dbReference>
<dbReference type="SMART" id="SM00091">
    <property type="entry name" value="PAS"/>
    <property type="match status" value="2"/>
</dbReference>
<evidence type="ECO:0000256" key="4">
    <source>
        <dbReference type="ARBA" id="ARBA00023163"/>
    </source>
</evidence>
<evidence type="ECO:0000313" key="8">
    <source>
        <dbReference type="EMBL" id="CAD7591288.1"/>
    </source>
</evidence>
<protein>
    <recommendedName>
        <fullName evidence="7">PAS domain-containing protein</fullName>
    </recommendedName>
</protein>
<feature type="compositionally biased region" description="Polar residues" evidence="6">
    <location>
        <begin position="78"/>
        <end position="95"/>
    </location>
</feature>
<comment type="subcellular location">
    <subcellularLocation>
        <location evidence="1">Nucleus</location>
    </subcellularLocation>
</comment>
<sequence>MQMQIHPCIFPVCDILVPITKQCVLSAEQWSDAARPDVARTHLAYTRLNLVRVIHMLPGRVTNQGVVDVGLKDDALDTSSDVSQSEGTGNTSTDGTYKPSFLTDQELKHLILEAADGFLFVVSCDTGRIIYVSDSVAPVLNQPQNEWYGSCIYDNIHGDDVEKVREQLSTQEPQNTGRILDLKTGTVKKEGHQSSMRLCMGSRRGFICRMKVGNIAADNMAVGHLNRQKQRNSLGPSRDGQNYAVVHCTGYIKNWPPSGVQMDRGADDDHTSHCCLVAIGRLQVTSTPNTSDLTGSNSNAEFISRHSMEGKFTFVDQRVMGLLGYTPPELLGKSCFDFFHPEDQTHMKESFEQVLKLKGQVMSVMYRFRAKNREWVWLRTSAFAFLNPYTDDVEYIVCTNTSAKSLHSQQDNSADTVEPVAYQQPGLDYSLQRRDAVYPHMIAASTHIQSAQQQQARPNSTQNVYSNYDPTHSPIGYGSPTAQTGSNSVLSRISKTATTSPTPAQTAWSLRQQPVTEGYQYSQLSPARSPSGPTYTQLSGGARATAYHTPTSAPGNTGMWAWQGSSQTSDSGPGSSGSGGHPGGPGVPVSAGPGNAVQSGPGGPPQQQELSDMLQMLDQGGATSFEDLNMFNTTFE</sequence>
<evidence type="ECO:0000256" key="6">
    <source>
        <dbReference type="SAM" id="MobiDB-lite"/>
    </source>
</evidence>
<organism evidence="8">
    <name type="scientific">Timema genevievae</name>
    <name type="common">Walking stick</name>
    <dbReference type="NCBI Taxonomy" id="629358"/>
    <lineage>
        <taxon>Eukaryota</taxon>
        <taxon>Metazoa</taxon>
        <taxon>Ecdysozoa</taxon>
        <taxon>Arthropoda</taxon>
        <taxon>Hexapoda</taxon>
        <taxon>Insecta</taxon>
        <taxon>Pterygota</taxon>
        <taxon>Neoptera</taxon>
        <taxon>Polyneoptera</taxon>
        <taxon>Phasmatodea</taxon>
        <taxon>Timematodea</taxon>
        <taxon>Timematoidea</taxon>
        <taxon>Timematidae</taxon>
        <taxon>Timema</taxon>
    </lineage>
</organism>
<dbReference type="Pfam" id="PF14598">
    <property type="entry name" value="PAS_11"/>
    <property type="match status" value="1"/>
</dbReference>
<dbReference type="InterPro" id="IPR001610">
    <property type="entry name" value="PAC"/>
</dbReference>
<dbReference type="CDD" id="cd00130">
    <property type="entry name" value="PAS"/>
    <property type="match status" value="2"/>
</dbReference>
<dbReference type="GO" id="GO:0005737">
    <property type="term" value="C:cytoplasm"/>
    <property type="evidence" value="ECO:0007669"/>
    <property type="project" value="InterPro"/>
</dbReference>
<evidence type="ECO:0000256" key="2">
    <source>
        <dbReference type="ARBA" id="ARBA00023015"/>
    </source>
</evidence>
<keyword evidence="3" id="KW-0238">DNA-binding</keyword>
<dbReference type="InterPro" id="IPR013767">
    <property type="entry name" value="PAS_fold"/>
</dbReference>
<proteinExistence type="predicted"/>
<dbReference type="PROSITE" id="PS50112">
    <property type="entry name" value="PAS"/>
    <property type="match status" value="2"/>
</dbReference>
<evidence type="ECO:0000256" key="3">
    <source>
        <dbReference type="ARBA" id="ARBA00023125"/>
    </source>
</evidence>
<feature type="region of interest" description="Disordered" evidence="6">
    <location>
        <begin position="449"/>
        <end position="489"/>
    </location>
</feature>